<organism evidence="1 2">
    <name type="scientific">Rhodotorula graminis (strain WP1)</name>
    <dbReference type="NCBI Taxonomy" id="578459"/>
    <lineage>
        <taxon>Eukaryota</taxon>
        <taxon>Fungi</taxon>
        <taxon>Dikarya</taxon>
        <taxon>Basidiomycota</taxon>
        <taxon>Pucciniomycotina</taxon>
        <taxon>Microbotryomycetes</taxon>
        <taxon>Sporidiobolales</taxon>
        <taxon>Sporidiobolaceae</taxon>
        <taxon>Rhodotorula</taxon>
    </lineage>
</organism>
<dbReference type="Proteomes" id="UP000053890">
    <property type="component" value="Unassembled WGS sequence"/>
</dbReference>
<gene>
    <name evidence="1" type="ORF">RHOBADRAFT_3182</name>
</gene>
<dbReference type="AlphaFoldDB" id="A0A194S263"/>
<dbReference type="RefSeq" id="XP_018270658.1">
    <property type="nucleotide sequence ID" value="XM_018412994.1"/>
</dbReference>
<dbReference type="OrthoDB" id="2692275at2759"/>
<proteinExistence type="predicted"/>
<evidence type="ECO:0000313" key="1">
    <source>
        <dbReference type="EMBL" id="KPV74609.1"/>
    </source>
</evidence>
<dbReference type="GeneID" id="28973443"/>
<protein>
    <submittedName>
        <fullName evidence="1">Glycosyltransferase family 90 protein</fullName>
    </submittedName>
</protein>
<dbReference type="EMBL" id="KQ474079">
    <property type="protein sequence ID" value="KPV74609.1"/>
    <property type="molecule type" value="Genomic_DNA"/>
</dbReference>
<feature type="non-terminal residue" evidence="1">
    <location>
        <position position="1"/>
    </location>
</feature>
<reference evidence="1 2" key="1">
    <citation type="journal article" date="2015" name="Front. Microbiol.">
        <title>Genome sequence of the plant growth promoting endophytic yeast Rhodotorula graminis WP1.</title>
        <authorList>
            <person name="Firrincieli A."/>
            <person name="Otillar R."/>
            <person name="Salamov A."/>
            <person name="Schmutz J."/>
            <person name="Khan Z."/>
            <person name="Redman R.S."/>
            <person name="Fleck N.D."/>
            <person name="Lindquist E."/>
            <person name="Grigoriev I.V."/>
            <person name="Doty S.L."/>
        </authorList>
    </citation>
    <scope>NUCLEOTIDE SEQUENCE [LARGE SCALE GENOMIC DNA]</scope>
    <source>
        <strain evidence="1 2">WP1</strain>
    </source>
</reference>
<accession>A0A194S263</accession>
<dbReference type="OMA" id="KWCEYIK"/>
<keyword evidence="2" id="KW-1185">Reference proteome</keyword>
<dbReference type="GO" id="GO:0016740">
    <property type="term" value="F:transferase activity"/>
    <property type="evidence" value="ECO:0007669"/>
    <property type="project" value="UniProtKB-KW"/>
</dbReference>
<keyword evidence="1" id="KW-0808">Transferase</keyword>
<feature type="non-terminal residue" evidence="1">
    <location>
        <position position="87"/>
    </location>
</feature>
<evidence type="ECO:0000313" key="2">
    <source>
        <dbReference type="Proteomes" id="UP000053890"/>
    </source>
</evidence>
<sequence>HPISHLVSRAEQEWDDLLRRQSQTLEDAVAEYRRRYGMNPPVGFDSWWRYAMQNHVRLVDEYDQVHSDVLPFLSLAPSEFRRRVKSL</sequence>
<dbReference type="STRING" id="578459.A0A194S263"/>
<name>A0A194S263_RHOGW</name>